<comment type="caution">
    <text evidence="1">The sequence shown here is derived from an EMBL/GenBank/DDBJ whole genome shotgun (WGS) entry which is preliminary data.</text>
</comment>
<evidence type="ECO:0000313" key="2">
    <source>
        <dbReference type="Proteomes" id="UP001153678"/>
    </source>
</evidence>
<name>A0A9W4TDM6_9GLOM</name>
<dbReference type="Proteomes" id="UP001153678">
    <property type="component" value="Unassembled WGS sequence"/>
</dbReference>
<reference evidence="1" key="1">
    <citation type="submission" date="2022-08" db="EMBL/GenBank/DDBJ databases">
        <authorList>
            <person name="Kallberg Y."/>
            <person name="Tangrot J."/>
            <person name="Rosling A."/>
        </authorList>
    </citation>
    <scope>NUCLEOTIDE SEQUENCE</scope>
    <source>
        <strain evidence="1">Wild A</strain>
    </source>
</reference>
<organism evidence="1 2">
    <name type="scientific">Funneliformis geosporum</name>
    <dbReference type="NCBI Taxonomy" id="1117311"/>
    <lineage>
        <taxon>Eukaryota</taxon>
        <taxon>Fungi</taxon>
        <taxon>Fungi incertae sedis</taxon>
        <taxon>Mucoromycota</taxon>
        <taxon>Glomeromycotina</taxon>
        <taxon>Glomeromycetes</taxon>
        <taxon>Glomerales</taxon>
        <taxon>Glomeraceae</taxon>
        <taxon>Funneliformis</taxon>
    </lineage>
</organism>
<dbReference type="AlphaFoldDB" id="A0A9W4TDM6"/>
<protein>
    <submittedName>
        <fullName evidence="1">8623_t:CDS:1</fullName>
    </submittedName>
</protein>
<dbReference type="EMBL" id="CAMKVN010026141">
    <property type="protein sequence ID" value="CAI2200998.1"/>
    <property type="molecule type" value="Genomic_DNA"/>
</dbReference>
<evidence type="ECO:0000313" key="1">
    <source>
        <dbReference type="EMBL" id="CAI2200998.1"/>
    </source>
</evidence>
<proteinExistence type="predicted"/>
<keyword evidence="2" id="KW-1185">Reference proteome</keyword>
<feature type="non-terminal residue" evidence="1">
    <location>
        <position position="1"/>
    </location>
</feature>
<sequence length="51" mass="5968">NLHLFDSCVLKFDQLRVNHPTFKSYNSTSQIDYVWISIEAALHLLDCKTIE</sequence>
<feature type="non-terminal residue" evidence="1">
    <location>
        <position position="51"/>
    </location>
</feature>
<gene>
    <name evidence="1" type="ORF">FWILDA_LOCUS19847</name>
</gene>
<accession>A0A9W4TDM6</accession>